<accession>A0AAX6GG46</accession>
<proteinExistence type="predicted"/>
<reference evidence="2" key="2">
    <citation type="submission" date="2023-04" db="EMBL/GenBank/DDBJ databases">
        <authorList>
            <person name="Bruccoleri R.E."/>
            <person name="Oakeley E.J."/>
            <person name="Faust A.-M."/>
            <person name="Dessus-Babus S."/>
            <person name="Altorfer M."/>
            <person name="Burckhardt D."/>
            <person name="Oertli M."/>
            <person name="Naumann U."/>
            <person name="Petersen F."/>
            <person name="Wong J."/>
        </authorList>
    </citation>
    <scope>NUCLEOTIDE SEQUENCE</scope>
    <source>
        <strain evidence="2">GSM-AAB239-AS_SAM_17_03QT</strain>
        <tissue evidence="2">Leaf</tissue>
    </source>
</reference>
<reference evidence="2" key="1">
    <citation type="journal article" date="2023" name="GigaByte">
        <title>Genome assembly of the bearded iris, Iris pallida Lam.</title>
        <authorList>
            <person name="Bruccoleri R.E."/>
            <person name="Oakeley E.J."/>
            <person name="Faust A.M.E."/>
            <person name="Altorfer M."/>
            <person name="Dessus-Babus S."/>
            <person name="Burckhardt D."/>
            <person name="Oertli M."/>
            <person name="Naumann U."/>
            <person name="Petersen F."/>
            <person name="Wong J."/>
        </authorList>
    </citation>
    <scope>NUCLEOTIDE SEQUENCE</scope>
    <source>
        <strain evidence="2">GSM-AAB239-AS_SAM_17_03QT</strain>
    </source>
</reference>
<keyword evidence="3" id="KW-1185">Reference proteome</keyword>
<dbReference type="Proteomes" id="UP001140949">
    <property type="component" value="Unassembled WGS sequence"/>
</dbReference>
<sequence length="100" mass="11264">MFSDLPHHVLRVLCCSARPKEKDNDHGFFPLSWFMAFKFNEASSSLWPPERKTIAGTAAGTVLWRVRTVYSATTWGVTLAESEPGVTIFGFKRVPSKRTC</sequence>
<evidence type="ECO:0000313" key="3">
    <source>
        <dbReference type="Proteomes" id="UP001140949"/>
    </source>
</evidence>
<evidence type="ECO:0000313" key="2">
    <source>
        <dbReference type="EMBL" id="KAJ6827714.1"/>
    </source>
</evidence>
<name>A0AAX6GG46_IRIPA</name>
<dbReference type="EMBL" id="JANAVB010037818">
    <property type="protein sequence ID" value="KAJ6801638.1"/>
    <property type="molecule type" value="Genomic_DNA"/>
</dbReference>
<comment type="caution">
    <text evidence="2">The sequence shown here is derived from an EMBL/GenBank/DDBJ whole genome shotgun (WGS) entry which is preliminary data.</text>
</comment>
<evidence type="ECO:0000313" key="1">
    <source>
        <dbReference type="EMBL" id="KAJ6801638.1"/>
    </source>
</evidence>
<dbReference type="EMBL" id="JANAVB010019998">
    <property type="protein sequence ID" value="KAJ6827714.1"/>
    <property type="molecule type" value="Genomic_DNA"/>
</dbReference>
<gene>
    <name evidence="1" type="ORF">M6B38_197130</name>
    <name evidence="2" type="ORF">M6B38_366570</name>
</gene>
<dbReference type="AlphaFoldDB" id="A0AAX6GG46"/>
<organism evidence="2 3">
    <name type="scientific">Iris pallida</name>
    <name type="common">Sweet iris</name>
    <dbReference type="NCBI Taxonomy" id="29817"/>
    <lineage>
        <taxon>Eukaryota</taxon>
        <taxon>Viridiplantae</taxon>
        <taxon>Streptophyta</taxon>
        <taxon>Embryophyta</taxon>
        <taxon>Tracheophyta</taxon>
        <taxon>Spermatophyta</taxon>
        <taxon>Magnoliopsida</taxon>
        <taxon>Liliopsida</taxon>
        <taxon>Asparagales</taxon>
        <taxon>Iridaceae</taxon>
        <taxon>Iridoideae</taxon>
        <taxon>Irideae</taxon>
        <taxon>Iris</taxon>
    </lineage>
</organism>
<protein>
    <submittedName>
        <fullName evidence="2">Fructose-bisphosphate aldolase 1, cytoplasmic</fullName>
    </submittedName>
</protein>